<sequence>MNPEPRLCRQARSRARASWRHGGIRACTLRHVVTTSWRMGVAPCHLARRHPPPPSWDAGAPCRACFAGGQGAGPADETCPRCLVRHARDVMDGSGSTRARGRSMTARSVFPSAVSAFPSPGDGPHPARPVGDGMRNRDAWAWWGGSETIIHAFVFFGLLCSAFVSISIYLYLYMYVYDFDGSCWHARPRQGPPSLSSAAAESSRFHLSSR</sequence>
<proteinExistence type="predicted"/>
<dbReference type="EMBL" id="JAZHXJ010002323">
    <property type="protein sequence ID" value="KAL1839516.1"/>
    <property type="molecule type" value="Genomic_DNA"/>
</dbReference>
<dbReference type="Proteomes" id="UP001586593">
    <property type="component" value="Unassembled WGS sequence"/>
</dbReference>
<organism evidence="2 3">
    <name type="scientific">Phialemonium thermophilum</name>
    <dbReference type="NCBI Taxonomy" id="223376"/>
    <lineage>
        <taxon>Eukaryota</taxon>
        <taxon>Fungi</taxon>
        <taxon>Dikarya</taxon>
        <taxon>Ascomycota</taxon>
        <taxon>Pezizomycotina</taxon>
        <taxon>Sordariomycetes</taxon>
        <taxon>Sordariomycetidae</taxon>
        <taxon>Cephalothecales</taxon>
        <taxon>Cephalothecaceae</taxon>
        <taxon>Phialemonium</taxon>
    </lineage>
</organism>
<reference evidence="2 3" key="1">
    <citation type="journal article" date="2024" name="Commun. Biol.">
        <title>Comparative genomic analysis of thermophilic fungi reveals convergent evolutionary adaptations and gene losses.</title>
        <authorList>
            <person name="Steindorff A.S."/>
            <person name="Aguilar-Pontes M.V."/>
            <person name="Robinson A.J."/>
            <person name="Andreopoulos B."/>
            <person name="LaButti K."/>
            <person name="Kuo A."/>
            <person name="Mondo S."/>
            <person name="Riley R."/>
            <person name="Otillar R."/>
            <person name="Haridas S."/>
            <person name="Lipzen A."/>
            <person name="Grimwood J."/>
            <person name="Schmutz J."/>
            <person name="Clum A."/>
            <person name="Reid I.D."/>
            <person name="Moisan M.C."/>
            <person name="Butler G."/>
            <person name="Nguyen T.T.M."/>
            <person name="Dewar K."/>
            <person name="Conant G."/>
            <person name="Drula E."/>
            <person name="Henrissat B."/>
            <person name="Hansel C."/>
            <person name="Singer S."/>
            <person name="Hutchinson M.I."/>
            <person name="de Vries R.P."/>
            <person name="Natvig D.O."/>
            <person name="Powell A.J."/>
            <person name="Tsang A."/>
            <person name="Grigoriev I.V."/>
        </authorList>
    </citation>
    <scope>NUCLEOTIDE SEQUENCE [LARGE SCALE GENOMIC DNA]</scope>
    <source>
        <strain evidence="2 3">ATCC 24622</strain>
    </source>
</reference>
<evidence type="ECO:0000313" key="2">
    <source>
        <dbReference type="EMBL" id="KAL1839516.1"/>
    </source>
</evidence>
<keyword evidence="1" id="KW-0472">Membrane</keyword>
<keyword evidence="1" id="KW-0812">Transmembrane</keyword>
<gene>
    <name evidence="2" type="ORF">VTK73DRAFT_4020</name>
</gene>
<keyword evidence="3" id="KW-1185">Reference proteome</keyword>
<protein>
    <submittedName>
        <fullName evidence="2">Uncharacterized protein</fullName>
    </submittedName>
</protein>
<feature type="transmembrane region" description="Helical" evidence="1">
    <location>
        <begin position="149"/>
        <end position="172"/>
    </location>
</feature>
<keyword evidence="1" id="KW-1133">Transmembrane helix</keyword>
<accession>A0ABR3VDP1</accession>
<evidence type="ECO:0000313" key="3">
    <source>
        <dbReference type="Proteomes" id="UP001586593"/>
    </source>
</evidence>
<comment type="caution">
    <text evidence="2">The sequence shown here is derived from an EMBL/GenBank/DDBJ whole genome shotgun (WGS) entry which is preliminary data.</text>
</comment>
<name>A0ABR3VDP1_9PEZI</name>
<evidence type="ECO:0000256" key="1">
    <source>
        <dbReference type="SAM" id="Phobius"/>
    </source>
</evidence>